<reference evidence="2 3" key="1">
    <citation type="submission" date="2024-04" db="EMBL/GenBank/DDBJ databases">
        <title>Phyllosticta paracitricarpa is synonymous to the EU quarantine fungus P. citricarpa based on phylogenomic analyses.</title>
        <authorList>
            <consortium name="Lawrence Berkeley National Laboratory"/>
            <person name="Van ingen-buijs V.A."/>
            <person name="Van westerhoven A.C."/>
            <person name="Haridas S."/>
            <person name="Skiadas P."/>
            <person name="Martin F."/>
            <person name="Groenewald J.Z."/>
            <person name="Crous P.W."/>
            <person name="Seidl M.F."/>
        </authorList>
    </citation>
    <scope>NUCLEOTIDE SEQUENCE [LARGE SCALE GENOMIC DNA]</scope>
    <source>
        <strain evidence="2 3">CPC 17464</strain>
    </source>
</reference>
<comment type="caution">
    <text evidence="2">The sequence shown here is derived from an EMBL/GenBank/DDBJ whole genome shotgun (WGS) entry which is preliminary data.</text>
</comment>
<keyword evidence="3" id="KW-1185">Reference proteome</keyword>
<feature type="compositionally biased region" description="Low complexity" evidence="1">
    <location>
        <begin position="90"/>
        <end position="108"/>
    </location>
</feature>
<feature type="region of interest" description="Disordered" evidence="1">
    <location>
        <begin position="68"/>
        <end position="110"/>
    </location>
</feature>
<evidence type="ECO:0000313" key="3">
    <source>
        <dbReference type="Proteomes" id="UP001360953"/>
    </source>
</evidence>
<dbReference type="EMBL" id="JBBPEH010000003">
    <property type="protein sequence ID" value="KAK7540766.1"/>
    <property type="molecule type" value="Genomic_DNA"/>
</dbReference>
<name>A0ABR1M3T7_9PEZI</name>
<dbReference type="Proteomes" id="UP001360953">
    <property type="component" value="Unassembled WGS sequence"/>
</dbReference>
<protein>
    <submittedName>
        <fullName evidence="2">Uncharacterized protein</fullName>
    </submittedName>
</protein>
<dbReference type="GeneID" id="92032352"/>
<dbReference type="RefSeq" id="XP_066657697.1">
    <property type="nucleotide sequence ID" value="XM_066799446.1"/>
</dbReference>
<evidence type="ECO:0000313" key="2">
    <source>
        <dbReference type="EMBL" id="KAK7540766.1"/>
    </source>
</evidence>
<feature type="compositionally biased region" description="Basic and acidic residues" evidence="1">
    <location>
        <begin position="72"/>
        <end position="83"/>
    </location>
</feature>
<evidence type="ECO:0000256" key="1">
    <source>
        <dbReference type="SAM" id="MobiDB-lite"/>
    </source>
</evidence>
<accession>A0ABR1M3T7</accession>
<sequence>MARIKRLATKARISLQRLFKARRQRKTPESASNISALIDAEVHKTSNGQHKSHGKMLSHDHICLTGELNDTGDDHIEADRPQSRDSPLPESVSENKSSESTASETNESIDTGVAMCENKTQQDTQIMAPKVVCPREQRSDFSLDGFQSKSEEDANDINKYNFEGPAHHYGICTLFRDSCQLAETETSFEHGVDGGDMAFKMRLSRNGASVTDTIEDVSQVTG</sequence>
<proteinExistence type="predicted"/>
<organism evidence="2 3">
    <name type="scientific">Phyllosticta citribraziliensis</name>
    <dbReference type="NCBI Taxonomy" id="989973"/>
    <lineage>
        <taxon>Eukaryota</taxon>
        <taxon>Fungi</taxon>
        <taxon>Dikarya</taxon>
        <taxon>Ascomycota</taxon>
        <taxon>Pezizomycotina</taxon>
        <taxon>Dothideomycetes</taxon>
        <taxon>Dothideomycetes incertae sedis</taxon>
        <taxon>Botryosphaeriales</taxon>
        <taxon>Phyllostictaceae</taxon>
        <taxon>Phyllosticta</taxon>
    </lineage>
</organism>
<gene>
    <name evidence="2" type="ORF">J3D65DRAFT_616427</name>
</gene>